<keyword evidence="4" id="KW-0067">ATP-binding</keyword>
<proteinExistence type="predicted"/>
<keyword evidence="3" id="KW-0347">Helicase</keyword>
<keyword evidence="2" id="KW-0378">Hydrolase</keyword>
<evidence type="ECO:0000313" key="7">
    <source>
        <dbReference type="EMBL" id="CAF1472543.1"/>
    </source>
</evidence>
<evidence type="ECO:0000256" key="1">
    <source>
        <dbReference type="ARBA" id="ARBA00022741"/>
    </source>
</evidence>
<evidence type="ECO:0000256" key="3">
    <source>
        <dbReference type="ARBA" id="ARBA00022806"/>
    </source>
</evidence>
<dbReference type="AlphaFoldDB" id="A0A815AFL0"/>
<feature type="non-terminal residue" evidence="6">
    <location>
        <position position="1"/>
    </location>
</feature>
<evidence type="ECO:0000313" key="6">
    <source>
        <dbReference type="EMBL" id="CAF1256007.1"/>
    </source>
</evidence>
<dbReference type="GO" id="GO:0003723">
    <property type="term" value="F:RNA binding"/>
    <property type="evidence" value="ECO:0007669"/>
    <property type="project" value="TreeGrafter"/>
</dbReference>
<dbReference type="PANTHER" id="PTHR18934">
    <property type="entry name" value="ATP-DEPENDENT RNA HELICASE"/>
    <property type="match status" value="1"/>
</dbReference>
<dbReference type="OrthoDB" id="10253254at2759"/>
<dbReference type="EMBL" id="CAJOBC010016567">
    <property type="protein sequence ID" value="CAF4028933.1"/>
    <property type="molecule type" value="Genomic_DNA"/>
</dbReference>
<dbReference type="EMBL" id="CAJOBA010053364">
    <property type="protein sequence ID" value="CAF4264212.1"/>
    <property type="molecule type" value="Genomic_DNA"/>
</dbReference>
<name>A0A815AFL0_9BILA</name>
<evidence type="ECO:0000256" key="2">
    <source>
        <dbReference type="ARBA" id="ARBA00022801"/>
    </source>
</evidence>
<dbReference type="PANTHER" id="PTHR18934:SF91">
    <property type="entry name" value="PRE-MRNA-SPLICING FACTOR ATP-DEPENDENT RNA HELICASE PRP16"/>
    <property type="match status" value="1"/>
</dbReference>
<sequence>MSSIPCWYGHECRNEWCTYSHPIETFTDTSQTFQSALDTPTCNRTPCKFGQNCQRLNCIFSHPALINFDNHSEQYIALSNNDRFDTYYTYSDYHSQHLNDSMRNKMFQTVPGSQKAMFRENDTNRSRRNMISQSYDTTNNSYARNTARQQQLRTVTFPRTQFNQNLPIAEIDELINSLSIRFQVHVPRVLKQHDSLIEQHSKNNVDENNNEENDQMSIDKLQNDINQDTSMKHEFDDHLLDELKSQRTEFIQTIEQLISEFHLITNALDDFSYTELQRISSQLIRESSRLKAHLPIYAHRTTIVEQVKNNQVVILKGDTGSGKSTQVVQYLCDEGLANEGQIICTQPRKLAARSLAIRVAEEYGCSIGQEIGFYVGNNRRTSSCTKVKFMTDSVFLNECLHDSMLEQYSIVIIDEVHERK</sequence>
<evidence type="ECO:0000313" key="10">
    <source>
        <dbReference type="Proteomes" id="UP000663829"/>
    </source>
</evidence>
<reference evidence="6" key="1">
    <citation type="submission" date="2021-02" db="EMBL/GenBank/DDBJ databases">
        <authorList>
            <person name="Nowell W R."/>
        </authorList>
    </citation>
    <scope>NUCLEOTIDE SEQUENCE</scope>
</reference>
<organism evidence="6 10">
    <name type="scientific">Didymodactylos carnosus</name>
    <dbReference type="NCBI Taxonomy" id="1234261"/>
    <lineage>
        <taxon>Eukaryota</taxon>
        <taxon>Metazoa</taxon>
        <taxon>Spiralia</taxon>
        <taxon>Gnathifera</taxon>
        <taxon>Rotifera</taxon>
        <taxon>Eurotatoria</taxon>
        <taxon>Bdelloidea</taxon>
        <taxon>Philodinida</taxon>
        <taxon>Philodinidae</taxon>
        <taxon>Didymodactylos</taxon>
    </lineage>
</organism>
<dbReference type="Gene3D" id="3.40.50.300">
    <property type="entry name" value="P-loop containing nucleotide triphosphate hydrolases"/>
    <property type="match status" value="1"/>
</dbReference>
<evidence type="ECO:0000259" key="5">
    <source>
        <dbReference type="PROSITE" id="PS51192"/>
    </source>
</evidence>
<comment type="caution">
    <text evidence="6">The sequence shown here is derived from an EMBL/GenBank/DDBJ whole genome shotgun (WGS) entry which is preliminary data.</text>
</comment>
<keyword evidence="10" id="KW-1185">Reference proteome</keyword>
<dbReference type="EMBL" id="CAJNOQ010010592">
    <property type="protein sequence ID" value="CAF1256007.1"/>
    <property type="molecule type" value="Genomic_DNA"/>
</dbReference>
<dbReference type="Proteomes" id="UP000677228">
    <property type="component" value="Unassembled WGS sequence"/>
</dbReference>
<gene>
    <name evidence="6" type="ORF">GPM918_LOCUS26369</name>
    <name evidence="7" type="ORF">OVA965_LOCUS35712</name>
    <name evidence="8" type="ORF">SRO942_LOCUS26505</name>
    <name evidence="9" type="ORF">TMI583_LOCUS36691</name>
</gene>
<dbReference type="Pfam" id="PF14608">
    <property type="entry name" value="zf-CCCH_2"/>
    <property type="match status" value="2"/>
</dbReference>
<dbReference type="InterPro" id="IPR002464">
    <property type="entry name" value="DNA/RNA_helicase_DEAH_CS"/>
</dbReference>
<dbReference type="EMBL" id="CAJNOK010031462">
    <property type="protein sequence ID" value="CAF1472543.1"/>
    <property type="molecule type" value="Genomic_DNA"/>
</dbReference>
<dbReference type="Proteomes" id="UP000663829">
    <property type="component" value="Unassembled WGS sequence"/>
</dbReference>
<evidence type="ECO:0000313" key="8">
    <source>
        <dbReference type="EMBL" id="CAF4028933.1"/>
    </source>
</evidence>
<dbReference type="Proteomes" id="UP000681722">
    <property type="component" value="Unassembled WGS sequence"/>
</dbReference>
<dbReference type="InterPro" id="IPR027417">
    <property type="entry name" value="P-loop_NTPase"/>
</dbReference>
<keyword evidence="1" id="KW-0547">Nucleotide-binding</keyword>
<dbReference type="InterPro" id="IPR014001">
    <property type="entry name" value="Helicase_ATP-bd"/>
</dbReference>
<dbReference type="GO" id="GO:0005524">
    <property type="term" value="F:ATP binding"/>
    <property type="evidence" value="ECO:0007669"/>
    <property type="project" value="UniProtKB-KW"/>
</dbReference>
<dbReference type="InterPro" id="IPR011545">
    <property type="entry name" value="DEAD/DEAH_box_helicase_dom"/>
</dbReference>
<accession>A0A815AFL0</accession>
<dbReference type="GO" id="GO:0034458">
    <property type="term" value="F:3'-5' RNA helicase activity"/>
    <property type="evidence" value="ECO:0007669"/>
    <property type="project" value="TreeGrafter"/>
</dbReference>
<feature type="domain" description="Helicase ATP-binding" evidence="5">
    <location>
        <begin position="304"/>
        <end position="420"/>
    </location>
</feature>
<evidence type="ECO:0000256" key="4">
    <source>
        <dbReference type="ARBA" id="ARBA00022840"/>
    </source>
</evidence>
<dbReference type="Proteomes" id="UP000682733">
    <property type="component" value="Unassembled WGS sequence"/>
</dbReference>
<dbReference type="Pfam" id="PF00270">
    <property type="entry name" value="DEAD"/>
    <property type="match status" value="1"/>
</dbReference>
<dbReference type="CDD" id="cd17917">
    <property type="entry name" value="DEXHc_RHA-like"/>
    <property type="match status" value="1"/>
</dbReference>
<protein>
    <recommendedName>
        <fullName evidence="5">Helicase ATP-binding domain-containing protein</fullName>
    </recommendedName>
</protein>
<dbReference type="SUPFAM" id="SSF52540">
    <property type="entry name" value="P-loop containing nucleoside triphosphate hydrolases"/>
    <property type="match status" value="1"/>
</dbReference>
<dbReference type="GO" id="GO:0016787">
    <property type="term" value="F:hydrolase activity"/>
    <property type="evidence" value="ECO:0007669"/>
    <property type="project" value="UniProtKB-KW"/>
</dbReference>
<dbReference type="Gene3D" id="4.10.1000.40">
    <property type="match status" value="1"/>
</dbReference>
<dbReference type="PROSITE" id="PS51192">
    <property type="entry name" value="HELICASE_ATP_BIND_1"/>
    <property type="match status" value="1"/>
</dbReference>
<evidence type="ECO:0000313" key="9">
    <source>
        <dbReference type="EMBL" id="CAF4264212.1"/>
    </source>
</evidence>
<dbReference type="PROSITE" id="PS00690">
    <property type="entry name" value="DEAH_ATP_HELICASE"/>
    <property type="match status" value="1"/>
</dbReference>